<dbReference type="InterPro" id="IPR041657">
    <property type="entry name" value="HTH_17"/>
</dbReference>
<comment type="caution">
    <text evidence="2">The sequence shown here is derived from an EMBL/GenBank/DDBJ whole genome shotgun (WGS) entry which is preliminary data.</text>
</comment>
<dbReference type="EMBL" id="MBRJ01000051">
    <property type="protein sequence ID" value="OHX42345.1"/>
    <property type="molecule type" value="Genomic_DNA"/>
</dbReference>
<feature type="domain" description="Helix-turn-helix" evidence="1">
    <location>
        <begin position="10"/>
        <end position="58"/>
    </location>
</feature>
<keyword evidence="3" id="KW-1185">Reference proteome</keyword>
<dbReference type="RefSeq" id="WP_071159511.1">
    <property type="nucleotide sequence ID" value="NZ_MBRJ01000051.1"/>
</dbReference>
<accession>A0ABX3CLJ9</accession>
<protein>
    <recommendedName>
        <fullName evidence="1">Helix-turn-helix domain-containing protein</fullName>
    </recommendedName>
</protein>
<evidence type="ECO:0000259" key="1">
    <source>
        <dbReference type="Pfam" id="PF12728"/>
    </source>
</evidence>
<gene>
    <name evidence="2" type="ORF">BBV17_27490</name>
</gene>
<sequence length="64" mass="7407">MTNEDTEKVMLGVKDIMAMTGVGRDKAYGLLCSKQFPVKMIGKRRMVHKDIFNEWLKGKEFKVK</sequence>
<dbReference type="Proteomes" id="UP000180194">
    <property type="component" value="Unassembled WGS sequence"/>
</dbReference>
<dbReference type="Pfam" id="PF12728">
    <property type="entry name" value="HTH_17"/>
    <property type="match status" value="1"/>
</dbReference>
<evidence type="ECO:0000313" key="2">
    <source>
        <dbReference type="EMBL" id="OHX42345.1"/>
    </source>
</evidence>
<reference evidence="2 3" key="1">
    <citation type="submission" date="2016-07" db="EMBL/GenBank/DDBJ databases">
        <title>Bacillus oceanisediminis whole genome.</title>
        <authorList>
            <person name="Pal Y."/>
            <person name="Verma A."/>
            <person name="Mual P."/>
            <person name="Srinivasan K."/>
        </authorList>
    </citation>
    <scope>NUCLEOTIDE SEQUENCE [LARGE SCALE GENOMIC DNA]</scope>
    <source>
        <strain evidence="2 3">Bhandara28</strain>
    </source>
</reference>
<proteinExistence type="predicted"/>
<name>A0ABX3CLJ9_9BACI</name>
<organism evidence="2 3">
    <name type="scientific">Cytobacillus oceanisediminis</name>
    <dbReference type="NCBI Taxonomy" id="665099"/>
    <lineage>
        <taxon>Bacteria</taxon>
        <taxon>Bacillati</taxon>
        <taxon>Bacillota</taxon>
        <taxon>Bacilli</taxon>
        <taxon>Bacillales</taxon>
        <taxon>Bacillaceae</taxon>
        <taxon>Cytobacillus</taxon>
    </lineage>
</organism>
<evidence type="ECO:0000313" key="3">
    <source>
        <dbReference type="Proteomes" id="UP000180194"/>
    </source>
</evidence>